<dbReference type="STRING" id="1676925.ENSPKIP00000030595"/>
<evidence type="ECO:0000256" key="2">
    <source>
        <dbReference type="ARBA" id="ARBA00023054"/>
    </source>
</evidence>
<keyword evidence="3" id="KW-0469">Meiosis</keyword>
<evidence type="ECO:0000313" key="6">
    <source>
        <dbReference type="Proteomes" id="UP000261540"/>
    </source>
</evidence>
<dbReference type="Pfam" id="PF15233">
    <property type="entry name" value="SYCE1"/>
    <property type="match status" value="1"/>
</dbReference>
<proteinExistence type="inferred from homology"/>
<evidence type="ECO:0000256" key="1">
    <source>
        <dbReference type="ARBA" id="ARBA00010094"/>
    </source>
</evidence>
<dbReference type="PANTHER" id="PTHR21731:SF1">
    <property type="entry name" value="SYNAPTONEMAL COMPLEX CENTRAL ELEMENT PROTEIN 1-LIKE"/>
    <property type="match status" value="1"/>
</dbReference>
<dbReference type="Proteomes" id="UP000261540">
    <property type="component" value="Unplaced"/>
</dbReference>
<dbReference type="PANTHER" id="PTHR21731">
    <property type="entry name" value="SYNAPTONEMAL COMPLEX CENTRAL ELEMENT PROTEIN 1-LIKE"/>
    <property type="match status" value="1"/>
</dbReference>
<dbReference type="InterPro" id="IPR026676">
    <property type="entry name" value="SYCE1"/>
</dbReference>
<evidence type="ECO:0000256" key="3">
    <source>
        <dbReference type="ARBA" id="ARBA00023254"/>
    </source>
</evidence>
<dbReference type="Ensembl" id="ENSPKIT00000011416.1">
    <property type="protein sequence ID" value="ENSPKIP00000030595.1"/>
    <property type="gene ID" value="ENSPKIG00000011395.1"/>
</dbReference>
<feature type="coiled-coil region" evidence="4">
    <location>
        <begin position="22"/>
        <end position="59"/>
    </location>
</feature>
<accession>A0A3B3SJU1</accession>
<dbReference type="AlphaFoldDB" id="A0A3B3SJU1"/>
<dbReference type="GeneTree" id="ENSGT00390000017352"/>
<evidence type="ECO:0000256" key="4">
    <source>
        <dbReference type="SAM" id="Coils"/>
    </source>
</evidence>
<dbReference type="GO" id="GO:0007130">
    <property type="term" value="P:synaptonemal complex assembly"/>
    <property type="evidence" value="ECO:0007669"/>
    <property type="project" value="InterPro"/>
</dbReference>
<reference evidence="5" key="2">
    <citation type="submission" date="2025-09" db="UniProtKB">
        <authorList>
            <consortium name="Ensembl"/>
        </authorList>
    </citation>
    <scope>IDENTIFICATION</scope>
</reference>
<organism evidence="5 6">
    <name type="scientific">Paramormyrops kingsleyae</name>
    <dbReference type="NCBI Taxonomy" id="1676925"/>
    <lineage>
        <taxon>Eukaryota</taxon>
        <taxon>Metazoa</taxon>
        <taxon>Chordata</taxon>
        <taxon>Craniata</taxon>
        <taxon>Vertebrata</taxon>
        <taxon>Euteleostomi</taxon>
        <taxon>Actinopterygii</taxon>
        <taxon>Neopterygii</taxon>
        <taxon>Teleostei</taxon>
        <taxon>Osteoglossocephala</taxon>
        <taxon>Osteoglossomorpha</taxon>
        <taxon>Osteoglossiformes</taxon>
        <taxon>Mormyridae</taxon>
        <taxon>Paramormyrops</taxon>
    </lineage>
</organism>
<reference evidence="5" key="1">
    <citation type="submission" date="2025-08" db="UniProtKB">
        <authorList>
            <consortium name="Ensembl"/>
        </authorList>
    </citation>
    <scope>IDENTIFICATION</scope>
</reference>
<keyword evidence="2 4" id="KW-0175">Coiled coil</keyword>
<name>A0A3B3SJU1_9TELE</name>
<sequence>MECRQGGSGRARPDECAVEPKLEELKGKIRHLQQVKRTLEEDLREAQCLRDALQEEQDALCTAVHQLEITYKEKEESCKVLQYKCEELEFDLKREQQLSSETEDLVQQYTFQIQEMKLKHRKLRMKFEGELQQLMAQHKHLYSVYVSFGWDSRLLFKEMGT</sequence>
<protein>
    <submittedName>
        <fullName evidence="5">Uncharacterized protein</fullName>
    </submittedName>
</protein>
<keyword evidence="6" id="KW-1185">Reference proteome</keyword>
<dbReference type="GO" id="GO:0000795">
    <property type="term" value="C:synaptonemal complex"/>
    <property type="evidence" value="ECO:0007669"/>
    <property type="project" value="InterPro"/>
</dbReference>
<comment type="similarity">
    <text evidence="1">Belongs to the SYCE family.</text>
</comment>
<evidence type="ECO:0000313" key="5">
    <source>
        <dbReference type="Ensembl" id="ENSPKIP00000030595.1"/>
    </source>
</evidence>